<keyword evidence="3" id="KW-1185">Reference proteome</keyword>
<dbReference type="OrthoDB" id="9827024at2"/>
<dbReference type="STRING" id="1206085.SAMN05443575_2430"/>
<evidence type="ECO:0000313" key="2">
    <source>
        <dbReference type="EMBL" id="SHG63538.1"/>
    </source>
</evidence>
<dbReference type="AlphaFoldDB" id="A0A1M5LEW9"/>
<feature type="transmembrane region" description="Helical" evidence="1">
    <location>
        <begin position="12"/>
        <end position="36"/>
    </location>
</feature>
<name>A0A1M5LEW9_9ACTN</name>
<keyword evidence="1" id="KW-1133">Transmembrane helix</keyword>
<organism evidence="2 3">
    <name type="scientific">Jatrophihabitans endophyticus</name>
    <dbReference type="NCBI Taxonomy" id="1206085"/>
    <lineage>
        <taxon>Bacteria</taxon>
        <taxon>Bacillati</taxon>
        <taxon>Actinomycetota</taxon>
        <taxon>Actinomycetes</taxon>
        <taxon>Jatrophihabitantales</taxon>
        <taxon>Jatrophihabitantaceae</taxon>
        <taxon>Jatrophihabitans</taxon>
    </lineage>
</organism>
<dbReference type="EMBL" id="FQVU01000003">
    <property type="protein sequence ID" value="SHG63538.1"/>
    <property type="molecule type" value="Genomic_DNA"/>
</dbReference>
<feature type="transmembrane region" description="Helical" evidence="1">
    <location>
        <begin position="56"/>
        <end position="76"/>
    </location>
</feature>
<protein>
    <submittedName>
        <fullName evidence="2">Uncharacterized protein</fullName>
    </submittedName>
</protein>
<accession>A0A1M5LEW9</accession>
<evidence type="ECO:0000256" key="1">
    <source>
        <dbReference type="SAM" id="Phobius"/>
    </source>
</evidence>
<keyword evidence="1" id="KW-0472">Membrane</keyword>
<sequence>MHDDDVRETPPAVVGAVSIGTAPLPFLAVYAVLFILHGTISPAHPPDITSTQTGELIAGIVAAVVFVVLATTLWLFLNGRYRWPFVVGQLVVLVTTAWFLVDDTAGGVAVSALVCATSLVALVLGFAPGSWRHVRRPVPALVGRAFREDVRSGEEATPAEV</sequence>
<dbReference type="Proteomes" id="UP000186132">
    <property type="component" value="Unassembled WGS sequence"/>
</dbReference>
<feature type="transmembrane region" description="Helical" evidence="1">
    <location>
        <begin position="107"/>
        <end position="127"/>
    </location>
</feature>
<gene>
    <name evidence="2" type="ORF">SAMN05443575_2430</name>
</gene>
<dbReference type="RefSeq" id="WP_073390548.1">
    <property type="nucleotide sequence ID" value="NZ_FQVU01000003.1"/>
</dbReference>
<reference evidence="2 3" key="1">
    <citation type="submission" date="2016-11" db="EMBL/GenBank/DDBJ databases">
        <authorList>
            <person name="Jaros S."/>
            <person name="Januszkiewicz K."/>
            <person name="Wedrychowicz H."/>
        </authorList>
    </citation>
    <scope>NUCLEOTIDE SEQUENCE [LARGE SCALE GENOMIC DNA]</scope>
    <source>
        <strain evidence="2 3">DSM 45627</strain>
    </source>
</reference>
<proteinExistence type="predicted"/>
<keyword evidence="1" id="KW-0812">Transmembrane</keyword>
<evidence type="ECO:0000313" key="3">
    <source>
        <dbReference type="Proteomes" id="UP000186132"/>
    </source>
</evidence>
<feature type="transmembrane region" description="Helical" evidence="1">
    <location>
        <begin position="83"/>
        <end position="101"/>
    </location>
</feature>